<reference evidence="1 2" key="1">
    <citation type="submission" date="2019-02" db="EMBL/GenBank/DDBJ databases">
        <title>Deep-cultivation of Planctomycetes and their phenomic and genomic characterization uncovers novel biology.</title>
        <authorList>
            <person name="Wiegand S."/>
            <person name="Jogler M."/>
            <person name="Boedeker C."/>
            <person name="Pinto D."/>
            <person name="Vollmers J."/>
            <person name="Rivas-Marin E."/>
            <person name="Kohn T."/>
            <person name="Peeters S.H."/>
            <person name="Heuer A."/>
            <person name="Rast P."/>
            <person name="Oberbeckmann S."/>
            <person name="Bunk B."/>
            <person name="Jeske O."/>
            <person name="Meyerdierks A."/>
            <person name="Storesund J.E."/>
            <person name="Kallscheuer N."/>
            <person name="Luecker S."/>
            <person name="Lage O.M."/>
            <person name="Pohl T."/>
            <person name="Merkel B.J."/>
            <person name="Hornburger P."/>
            <person name="Mueller R.-W."/>
            <person name="Bruemmer F."/>
            <person name="Labrenz M."/>
            <person name="Spormann A.M."/>
            <person name="Op den Camp H."/>
            <person name="Overmann J."/>
            <person name="Amann R."/>
            <person name="Jetten M.S.M."/>
            <person name="Mascher T."/>
            <person name="Medema M.H."/>
            <person name="Devos D.P."/>
            <person name="Kaster A.-K."/>
            <person name="Ovreas L."/>
            <person name="Rohde M."/>
            <person name="Galperin M.Y."/>
            <person name="Jogler C."/>
        </authorList>
    </citation>
    <scope>NUCLEOTIDE SEQUENCE [LARGE SCALE GENOMIC DNA]</scope>
    <source>
        <strain evidence="1 2">Mal48</strain>
    </source>
</reference>
<evidence type="ECO:0000313" key="1">
    <source>
        <dbReference type="EMBL" id="QDT33982.1"/>
    </source>
</evidence>
<dbReference type="Gene3D" id="3.90.1720.10">
    <property type="entry name" value="endopeptidase domain like (from Nostoc punctiforme)"/>
    <property type="match status" value="1"/>
</dbReference>
<dbReference type="InterPro" id="IPR038765">
    <property type="entry name" value="Papain-like_cys_pep_sf"/>
</dbReference>
<dbReference type="EMBL" id="CP036267">
    <property type="protein sequence ID" value="QDT33982.1"/>
    <property type="molecule type" value="Genomic_DNA"/>
</dbReference>
<proteinExistence type="predicted"/>
<protein>
    <submittedName>
        <fullName evidence="1">Uncharacterized protein</fullName>
    </submittedName>
</protein>
<evidence type="ECO:0000313" key="2">
    <source>
        <dbReference type="Proteomes" id="UP000315724"/>
    </source>
</evidence>
<organism evidence="1 2">
    <name type="scientific">Thalassoglobus polymorphus</name>
    <dbReference type="NCBI Taxonomy" id="2527994"/>
    <lineage>
        <taxon>Bacteria</taxon>
        <taxon>Pseudomonadati</taxon>
        <taxon>Planctomycetota</taxon>
        <taxon>Planctomycetia</taxon>
        <taxon>Planctomycetales</taxon>
        <taxon>Planctomycetaceae</taxon>
        <taxon>Thalassoglobus</taxon>
    </lineage>
</organism>
<accession>A0A517QQR0</accession>
<gene>
    <name evidence="1" type="ORF">Mal48_32390</name>
</gene>
<keyword evidence="2" id="KW-1185">Reference proteome</keyword>
<sequence precursor="true">MNHMDDFQPLDLLACYGTDATARAITWLTASALAPRRLRLGPSHVAVICEHHGSPLWLESTTLCPHPCAVLGYRVEGVQAHLPEQRIHDYVSAGGRVGVYRLSAIDRLSQSESELLSKILIRHFLGRLVTYDLGGALLSGTRLFKRTRLLPAADLNELFCSELVAAVLMRLGRLNRANPTRYNPACLLRQVVRQGTFQFQRSYAPEVTAC</sequence>
<name>A0A517QQR0_9PLAN</name>
<dbReference type="SUPFAM" id="SSF54001">
    <property type="entry name" value="Cysteine proteinases"/>
    <property type="match status" value="1"/>
</dbReference>
<dbReference type="AlphaFoldDB" id="A0A517QQR0"/>
<dbReference type="KEGG" id="tpol:Mal48_32390"/>
<dbReference type="Proteomes" id="UP000315724">
    <property type="component" value="Chromosome"/>
</dbReference>